<sequence>MVPHGGGRAMRALAQVLLGRGLLDESQLRAAVAEQQHTGHSLGRILVARGSLTEQQLLEALAVQVGLDVVDLGEAEIDARLALLVPMNTLRKHCVLPFALREGKLLVAMSDPSDVVAIDDVHTITAHDVQPVVARREDILAAIERHAHLTDDIEAMADDLADVQDAGDDLASIQAVTEEAPVVKFVNLLISQAVADGASDIHIEPGERDLRVRYRIDGVLHEVVRSPKTIHSGLVSRLKIMADVDIAERRLPQDGRIGVTTNNRAIDLRFSTLPTVYGEKVVMRVLDKTSVLLELGDLGFLDHNLARFEEAYRKPYGTLLVTGPTGSGKSTTLYAALNVLNEPGVNIITTEDPVEYRLPGISQVQVNPKVGLTFAAALRSILRQDPDIVLVGEMRDRETAQIGIEAALTGHLVLSTLHTNDAPSAITRLTEMGIEPFLVGSAVDCVLAQRLARRVCPRCAERLRPSDELLRAAGYDDDVVAARPELLRAVGCVACSGTGYRGRLALHEVLTVTEDIERLAVARASSEEISRVAVAQGMQTLRQDGLAKVLLGQTTLEEIGRVVA</sequence>
<dbReference type="EMBL" id="BMHA01000008">
    <property type="protein sequence ID" value="GGI07351.1"/>
    <property type="molecule type" value="Genomic_DNA"/>
</dbReference>
<organism evidence="5 6">
    <name type="scientific">Egicoccus halophilus</name>
    <dbReference type="NCBI Taxonomy" id="1670830"/>
    <lineage>
        <taxon>Bacteria</taxon>
        <taxon>Bacillati</taxon>
        <taxon>Actinomycetota</taxon>
        <taxon>Nitriliruptoria</taxon>
        <taxon>Egicoccales</taxon>
        <taxon>Egicoccaceae</taxon>
        <taxon>Egicoccus</taxon>
    </lineage>
</organism>
<gene>
    <name evidence="5" type="ORF">GCM10011354_23650</name>
</gene>
<dbReference type="Gene3D" id="3.40.50.300">
    <property type="entry name" value="P-loop containing nucleotide triphosphate hydrolases"/>
    <property type="match status" value="1"/>
</dbReference>
<dbReference type="GO" id="GO:0005886">
    <property type="term" value="C:plasma membrane"/>
    <property type="evidence" value="ECO:0007669"/>
    <property type="project" value="TreeGrafter"/>
</dbReference>
<dbReference type="PANTHER" id="PTHR30258">
    <property type="entry name" value="TYPE II SECRETION SYSTEM PROTEIN GSPE-RELATED"/>
    <property type="match status" value="1"/>
</dbReference>
<dbReference type="Pfam" id="PF05157">
    <property type="entry name" value="MshEN"/>
    <property type="match status" value="1"/>
</dbReference>
<dbReference type="GO" id="GO:0005524">
    <property type="term" value="F:ATP binding"/>
    <property type="evidence" value="ECO:0007669"/>
    <property type="project" value="UniProtKB-KW"/>
</dbReference>
<keyword evidence="6" id="KW-1185">Reference proteome</keyword>
<feature type="domain" description="Bacterial type II secretion system protein E" evidence="4">
    <location>
        <begin position="382"/>
        <end position="396"/>
    </location>
</feature>
<dbReference type="Gene3D" id="3.30.450.90">
    <property type="match status" value="1"/>
</dbReference>
<dbReference type="FunFam" id="3.30.450.90:FF:000001">
    <property type="entry name" value="Type II secretion system ATPase GspE"/>
    <property type="match status" value="1"/>
</dbReference>
<reference evidence="5" key="1">
    <citation type="journal article" date="2014" name="Int. J. Syst. Evol. Microbiol.">
        <title>Complete genome sequence of Corynebacterium casei LMG S-19264T (=DSM 44701T), isolated from a smear-ripened cheese.</title>
        <authorList>
            <consortium name="US DOE Joint Genome Institute (JGI-PGF)"/>
            <person name="Walter F."/>
            <person name="Albersmeier A."/>
            <person name="Kalinowski J."/>
            <person name="Ruckert C."/>
        </authorList>
    </citation>
    <scope>NUCLEOTIDE SEQUENCE</scope>
    <source>
        <strain evidence="5">CGMCC 1.14988</strain>
    </source>
</reference>
<evidence type="ECO:0000256" key="3">
    <source>
        <dbReference type="ARBA" id="ARBA00022840"/>
    </source>
</evidence>
<accession>A0A8J3A9B6</accession>
<comment type="similarity">
    <text evidence="1">Belongs to the GSP E family.</text>
</comment>
<keyword evidence="3" id="KW-0067">ATP-binding</keyword>
<dbReference type="InterPro" id="IPR037257">
    <property type="entry name" value="T2SS_E_N_sf"/>
</dbReference>
<dbReference type="GO" id="GO:0016887">
    <property type="term" value="F:ATP hydrolysis activity"/>
    <property type="evidence" value="ECO:0007669"/>
    <property type="project" value="TreeGrafter"/>
</dbReference>
<dbReference type="FunFam" id="3.30.300.160:FF:000002">
    <property type="entry name" value="Type II secretion system protein E"/>
    <property type="match status" value="1"/>
</dbReference>
<dbReference type="FunFam" id="3.40.50.300:FF:000398">
    <property type="entry name" value="Type IV pilus assembly ATPase PilB"/>
    <property type="match status" value="1"/>
</dbReference>
<dbReference type="PROSITE" id="PS00662">
    <property type="entry name" value="T2SP_E"/>
    <property type="match status" value="1"/>
</dbReference>
<dbReference type="SUPFAM" id="SSF52540">
    <property type="entry name" value="P-loop containing nucleoside triphosphate hydrolases"/>
    <property type="match status" value="1"/>
</dbReference>
<evidence type="ECO:0000313" key="6">
    <source>
        <dbReference type="Proteomes" id="UP000650511"/>
    </source>
</evidence>
<dbReference type="CDD" id="cd01129">
    <property type="entry name" value="PulE-GspE-like"/>
    <property type="match status" value="1"/>
</dbReference>
<reference evidence="5" key="2">
    <citation type="submission" date="2020-09" db="EMBL/GenBank/DDBJ databases">
        <authorList>
            <person name="Sun Q."/>
            <person name="Zhou Y."/>
        </authorList>
    </citation>
    <scope>NUCLEOTIDE SEQUENCE</scope>
    <source>
        <strain evidence="5">CGMCC 1.14988</strain>
    </source>
</reference>
<dbReference type="SUPFAM" id="SSF160246">
    <property type="entry name" value="EspE N-terminal domain-like"/>
    <property type="match status" value="1"/>
</dbReference>
<dbReference type="InterPro" id="IPR003593">
    <property type="entry name" value="AAA+_ATPase"/>
</dbReference>
<evidence type="ECO:0000259" key="4">
    <source>
        <dbReference type="PROSITE" id="PS00662"/>
    </source>
</evidence>
<dbReference type="PANTHER" id="PTHR30258:SF1">
    <property type="entry name" value="PROTEIN TRANSPORT PROTEIN HOFB HOMOLOG"/>
    <property type="match status" value="1"/>
</dbReference>
<dbReference type="SMART" id="SM00382">
    <property type="entry name" value="AAA"/>
    <property type="match status" value="1"/>
</dbReference>
<proteinExistence type="inferred from homology"/>
<evidence type="ECO:0000256" key="1">
    <source>
        <dbReference type="ARBA" id="ARBA00006611"/>
    </source>
</evidence>
<dbReference type="Proteomes" id="UP000650511">
    <property type="component" value="Unassembled WGS sequence"/>
</dbReference>
<dbReference type="InterPro" id="IPR001482">
    <property type="entry name" value="T2SS/T4SS_dom"/>
</dbReference>
<name>A0A8J3A9B6_9ACTN</name>
<dbReference type="InterPro" id="IPR007831">
    <property type="entry name" value="T2SS_GspE_N"/>
</dbReference>
<comment type="caution">
    <text evidence="5">The sequence shown here is derived from an EMBL/GenBank/DDBJ whole genome shotgun (WGS) entry which is preliminary data.</text>
</comment>
<dbReference type="Pfam" id="PF00437">
    <property type="entry name" value="T2SSE"/>
    <property type="match status" value="1"/>
</dbReference>
<dbReference type="AlphaFoldDB" id="A0A8J3A9B6"/>
<protein>
    <recommendedName>
        <fullName evidence="4">Bacterial type II secretion system protein E domain-containing protein</fullName>
    </recommendedName>
</protein>
<keyword evidence="2" id="KW-0547">Nucleotide-binding</keyword>
<evidence type="ECO:0000313" key="5">
    <source>
        <dbReference type="EMBL" id="GGI07351.1"/>
    </source>
</evidence>
<dbReference type="Gene3D" id="3.30.300.160">
    <property type="entry name" value="Type II secretion system, protein E, N-terminal domain"/>
    <property type="match status" value="1"/>
</dbReference>
<dbReference type="InterPro" id="IPR027417">
    <property type="entry name" value="P-loop_NTPase"/>
</dbReference>
<evidence type="ECO:0000256" key="2">
    <source>
        <dbReference type="ARBA" id="ARBA00022741"/>
    </source>
</evidence>